<evidence type="ECO:0000313" key="2">
    <source>
        <dbReference type="EMBL" id="CAA6810793.1"/>
    </source>
</evidence>
<sequence>MIKKRHLMRLQIFPKLLASLVLATSISFSSVLTELQGTKGLADTQLKAMVEKLDSVGFRTVAKNEHIENHYYNKFKEKNLDLLSFYTITDIETMRELLIANPDFAAYVPFNLLAFKMPEGTKEDSDTTWYGHLATDTMLEIIGEKDEALKEKFKAMVAKIDTLVTTEMKPVATKKLTFDKPLPKDPLLKMVKNIGEVEDIEEYVEDFISEHNGLFVKNKFIIAGFLDVKFEYDDLELDFEAYDAFWTSSLCHFEFSNTVFNRGEPQAGVFAPCSVYFYIPKGSGELHVGYATVDNWLSASGITDKDKITAMKEISVSVVRILGELGFKSVGKESEIKKPAIKKVETVKANENSGKDSVLIEFYGTKGQPDAQLKAMVDKLGDVGFTASSTNEHIENHYFNKYKEKNLDLLNFYTLVNIKDLRALLIANPDFGAYAPFNLLAYKKLEKEEGGDTTWYGHLNTETMLKIIGESDEARKNKFREMMSKIDKHVKSEMKPTEHKKLTYTNALPKKPLLKMVKEIGEVEDLEEYVEEFISEHNGLFSKNEFIIAGFLDIKFEYDDLDLAFEEYDAYWVSSLCHFEFSNTVFNHGSPHAGAFAPCSVYFYIPEGSGELHVGYASVDNWLVTTGITNPKKIAYMKEISASVIRIFKELGFKELGEEAKMESNFTIEKKENNKIKKEVIVEKFIDIEEPKAKEEVKRDENVLDIVVPTVPKAIVPKVEVIVPKAVTIRNSYSQGDRSIKFSKRIPPKYISSAERYAKEGNSIAVSNSNTVVGDVDKGRISTYLRGNLISEEEAEAKLKNAGFEVLARVPLDKKKNLISIVFTNSELKKMAMKEHKGHLATLRLLINKKDKKISITNPLYLAKAFLQEDFNKEDGLKILTALTDEFKGLSNSFDKLKFQLLPNYQFMNGLPYFKDHIVVARADNLKDKLVKNKRVNYVIDLANGATVIGVKLSKHTIKFPNKIGLNNAGMLPYPLLIEKGEAKILDPKYYLSLMYPQLSLEEFMTIATVPDAIVSDCRKVFR</sequence>
<name>A0A6S6T6H4_9BACT</name>
<dbReference type="EMBL" id="CACVAZ010000065">
    <property type="protein sequence ID" value="CAA6810793.1"/>
    <property type="molecule type" value="Genomic_DNA"/>
</dbReference>
<keyword evidence="1" id="KW-0732">Signal</keyword>
<dbReference type="InterPro" id="IPR035923">
    <property type="entry name" value="TT1751-like_sf"/>
</dbReference>
<evidence type="ECO:0008006" key="3">
    <source>
        <dbReference type="Google" id="ProtNLM"/>
    </source>
</evidence>
<protein>
    <recommendedName>
        <fullName evidence="3">DUF302 domain-containing protein</fullName>
    </recommendedName>
</protein>
<evidence type="ECO:0000256" key="1">
    <source>
        <dbReference type="SAM" id="SignalP"/>
    </source>
</evidence>
<reference evidence="2" key="1">
    <citation type="submission" date="2020-01" db="EMBL/GenBank/DDBJ databases">
        <authorList>
            <person name="Meier V. D."/>
            <person name="Meier V D."/>
        </authorList>
    </citation>
    <scope>NUCLEOTIDE SEQUENCE</scope>
    <source>
        <strain evidence="2">HLG_WM_MAG_02</strain>
    </source>
</reference>
<dbReference type="AlphaFoldDB" id="A0A6S6T6H4"/>
<dbReference type="SUPFAM" id="SSF103247">
    <property type="entry name" value="TT1751-like"/>
    <property type="match status" value="1"/>
</dbReference>
<accession>A0A6S6T6H4</accession>
<feature type="chain" id="PRO_5028012858" description="DUF302 domain-containing protein" evidence="1">
    <location>
        <begin position="24"/>
        <end position="1023"/>
    </location>
</feature>
<feature type="signal peptide" evidence="1">
    <location>
        <begin position="1"/>
        <end position="23"/>
    </location>
</feature>
<dbReference type="Gene3D" id="3.30.310.70">
    <property type="entry name" value="TT1751-like domain"/>
    <property type="match status" value="2"/>
</dbReference>
<organism evidence="2">
    <name type="scientific">uncultured Sulfurovum sp</name>
    <dbReference type="NCBI Taxonomy" id="269237"/>
    <lineage>
        <taxon>Bacteria</taxon>
        <taxon>Pseudomonadati</taxon>
        <taxon>Campylobacterota</taxon>
        <taxon>Epsilonproteobacteria</taxon>
        <taxon>Campylobacterales</taxon>
        <taxon>Sulfurovaceae</taxon>
        <taxon>Sulfurovum</taxon>
        <taxon>environmental samples</taxon>
    </lineage>
</organism>
<gene>
    <name evidence="2" type="ORF">HELGO_WM15040</name>
</gene>
<proteinExistence type="predicted"/>